<sequence>MQLTGTESKIVQINGEETTIVRDVVFRLGQVAIIGEWPDTMIRVVLYDDGTPYGAYDIPMGPVGEEEILKAVLAQGGLPGFVFE</sequence>
<name>A0A318FGM3_KLEOX</name>
<accession>A0A318FGM3</accession>
<dbReference type="EMBL" id="QJJG01000014">
    <property type="protein sequence ID" value="PXW42185.1"/>
    <property type="molecule type" value="Genomic_DNA"/>
</dbReference>
<proteinExistence type="predicted"/>
<protein>
    <submittedName>
        <fullName evidence="1">Uncharacterized protein</fullName>
    </submittedName>
</protein>
<evidence type="ECO:0000313" key="2">
    <source>
        <dbReference type="Proteomes" id="UP000247485"/>
    </source>
</evidence>
<comment type="caution">
    <text evidence="1">The sequence shown here is derived from an EMBL/GenBank/DDBJ whole genome shotgun (WGS) entry which is preliminary data.</text>
</comment>
<dbReference type="AlphaFoldDB" id="A0A318FGM3"/>
<dbReference type="RefSeq" id="WP_110275721.1">
    <property type="nucleotide sequence ID" value="NZ_QJJG01000014.1"/>
</dbReference>
<organism evidence="1 2">
    <name type="scientific">Klebsiella oxytoca</name>
    <dbReference type="NCBI Taxonomy" id="571"/>
    <lineage>
        <taxon>Bacteria</taxon>
        <taxon>Pseudomonadati</taxon>
        <taxon>Pseudomonadota</taxon>
        <taxon>Gammaproteobacteria</taxon>
        <taxon>Enterobacterales</taxon>
        <taxon>Enterobacteriaceae</taxon>
        <taxon>Klebsiella/Raoultella group</taxon>
        <taxon>Klebsiella</taxon>
    </lineage>
</organism>
<gene>
    <name evidence="1" type="ORF">DET57_114177</name>
</gene>
<dbReference type="Proteomes" id="UP000247485">
    <property type="component" value="Unassembled WGS sequence"/>
</dbReference>
<evidence type="ECO:0000313" key="1">
    <source>
        <dbReference type="EMBL" id="PXW42185.1"/>
    </source>
</evidence>
<reference evidence="1 2" key="1">
    <citation type="submission" date="2018-05" db="EMBL/GenBank/DDBJ databases">
        <title>Freshwater and sediment microbial communities from various areas in North America, analyzing microbe dynamics in response to fracking.</title>
        <authorList>
            <person name="Lamendella R."/>
        </authorList>
    </citation>
    <scope>NUCLEOTIDE SEQUENCE [LARGE SCALE GENOMIC DNA]</scope>
    <source>
        <strain evidence="1 2">67</strain>
    </source>
</reference>